<organism evidence="1 2">
    <name type="scientific">Boothiomyces macroporosus</name>
    <dbReference type="NCBI Taxonomy" id="261099"/>
    <lineage>
        <taxon>Eukaryota</taxon>
        <taxon>Fungi</taxon>
        <taxon>Fungi incertae sedis</taxon>
        <taxon>Chytridiomycota</taxon>
        <taxon>Chytridiomycota incertae sedis</taxon>
        <taxon>Chytridiomycetes</taxon>
        <taxon>Rhizophydiales</taxon>
        <taxon>Terramycetaceae</taxon>
        <taxon>Boothiomyces</taxon>
    </lineage>
</organism>
<name>A0AAD5Y4S8_9FUNG</name>
<protein>
    <submittedName>
        <fullName evidence="1">Uncharacterized protein</fullName>
    </submittedName>
</protein>
<keyword evidence="2" id="KW-1185">Reference proteome</keyword>
<dbReference type="AlphaFoldDB" id="A0AAD5Y4S8"/>
<comment type="caution">
    <text evidence="1">The sequence shown here is derived from an EMBL/GenBank/DDBJ whole genome shotgun (WGS) entry which is preliminary data.</text>
</comment>
<dbReference type="EMBL" id="JADGKB010000183">
    <property type="protein sequence ID" value="KAJ3251430.1"/>
    <property type="molecule type" value="Genomic_DNA"/>
</dbReference>
<proteinExistence type="predicted"/>
<evidence type="ECO:0000313" key="2">
    <source>
        <dbReference type="Proteomes" id="UP001210925"/>
    </source>
</evidence>
<accession>A0AAD5Y4S8</accession>
<evidence type="ECO:0000313" key="1">
    <source>
        <dbReference type="EMBL" id="KAJ3251430.1"/>
    </source>
</evidence>
<sequence>MRCTKMPDTLVSNTEYDLMNLKDDADMVMDDYISFTMDPFQFFIDPDIYKHLSLLSTFWYFPFAVRNGNLVLLEAEKTSLVYQKAIICNSIFYSIHPKLFPSVASGVLPTYQDKVNLATLIYLDLTFIKPKERYSSDREMVEDFKGLFAYASLLGILGYPDKAIRLFQETYLLAVRYGLFNPNEVSDNITVDDLAKLIDLTDLQKKESKLSTDEWDCRLLLYNLCLTSDTFQSMIHGIQFVVDDTLFDQYLGTQNKPFSAAREIPHFKPSNDYIHAENTIWQGTDYASTYESLQISCKIFEYINAKEFCKSSIKRTKIQRRIINFSRSKVKDPSLKHQLLVDLDSCFQLDLFEPEFRDLTNFLEPILVKNTKFKVPHSYTIPLSNLIMYSYLNQHETEPQLIKPGGEKYEINVIFKAVFNYLVALIQSANCGNGINPHLQPPTVIFLVYCIASSCLVKTRLNEMKREINRVILPVLKDGAELWQVCKPYVTQMEKLLNIL</sequence>
<reference evidence="1" key="1">
    <citation type="submission" date="2020-05" db="EMBL/GenBank/DDBJ databases">
        <title>Phylogenomic resolution of chytrid fungi.</title>
        <authorList>
            <person name="Stajich J.E."/>
            <person name="Amses K."/>
            <person name="Simmons R."/>
            <person name="Seto K."/>
            <person name="Myers J."/>
            <person name="Bonds A."/>
            <person name="Quandt C.A."/>
            <person name="Barry K."/>
            <person name="Liu P."/>
            <person name="Grigoriev I."/>
            <person name="Longcore J.E."/>
            <person name="James T.Y."/>
        </authorList>
    </citation>
    <scope>NUCLEOTIDE SEQUENCE</scope>
    <source>
        <strain evidence="1">PLAUS21</strain>
    </source>
</reference>
<gene>
    <name evidence="1" type="ORF">HK103_002410</name>
</gene>
<dbReference type="Proteomes" id="UP001210925">
    <property type="component" value="Unassembled WGS sequence"/>
</dbReference>